<dbReference type="PANTHER" id="PTHR46825:SF8">
    <property type="entry name" value="BETA-LACTAMASE-RELATED"/>
    <property type="match status" value="1"/>
</dbReference>
<dbReference type="InterPro" id="IPR012338">
    <property type="entry name" value="Beta-lactam/transpept-like"/>
</dbReference>
<comment type="caution">
    <text evidence="2">The sequence shown here is derived from an EMBL/GenBank/DDBJ whole genome shotgun (WGS) entry which is preliminary data.</text>
</comment>
<protein>
    <recommendedName>
        <fullName evidence="1">Beta-lactamase-related domain-containing protein</fullName>
    </recommendedName>
</protein>
<dbReference type="EMBL" id="MBTG01000006">
    <property type="protein sequence ID" value="OPH59665.1"/>
    <property type="molecule type" value="Genomic_DNA"/>
</dbReference>
<dbReference type="Gene3D" id="3.40.710.10">
    <property type="entry name" value="DD-peptidase/beta-lactamase superfamily"/>
    <property type="match status" value="1"/>
</dbReference>
<dbReference type="SUPFAM" id="SSF56601">
    <property type="entry name" value="beta-lactamase/transpeptidase-like"/>
    <property type="match status" value="1"/>
</dbReference>
<dbReference type="RefSeq" id="WP_079410342.1">
    <property type="nucleotide sequence ID" value="NZ_MBTG01000006.1"/>
</dbReference>
<feature type="domain" description="Beta-lactamase-related" evidence="1">
    <location>
        <begin position="56"/>
        <end position="310"/>
    </location>
</feature>
<dbReference type="InterPro" id="IPR001466">
    <property type="entry name" value="Beta-lactam-related"/>
</dbReference>
<keyword evidence="3" id="KW-1185">Reference proteome</keyword>
<organism evidence="2 3">
    <name type="scientific">Paenibacillus ferrarius</name>
    <dbReference type="NCBI Taxonomy" id="1469647"/>
    <lineage>
        <taxon>Bacteria</taxon>
        <taxon>Bacillati</taxon>
        <taxon>Bacillota</taxon>
        <taxon>Bacilli</taxon>
        <taxon>Bacillales</taxon>
        <taxon>Paenibacillaceae</taxon>
        <taxon>Paenibacillus</taxon>
    </lineage>
</organism>
<dbReference type="InterPro" id="IPR050491">
    <property type="entry name" value="AmpC-like"/>
</dbReference>
<accession>A0A1V4HP00</accession>
<dbReference type="Pfam" id="PF00144">
    <property type="entry name" value="Beta-lactamase"/>
    <property type="match status" value="1"/>
</dbReference>
<evidence type="ECO:0000259" key="1">
    <source>
        <dbReference type="Pfam" id="PF00144"/>
    </source>
</evidence>
<reference evidence="3" key="1">
    <citation type="submission" date="2016-07" db="EMBL/GenBank/DDBJ databases">
        <authorList>
            <person name="Florea S."/>
            <person name="Webb J.S."/>
            <person name="Jaromczyk J."/>
            <person name="Schardl C.L."/>
        </authorList>
    </citation>
    <scope>NUCLEOTIDE SEQUENCE [LARGE SCALE GENOMIC DNA]</scope>
    <source>
        <strain evidence="3">CY1</strain>
    </source>
</reference>
<evidence type="ECO:0000313" key="2">
    <source>
        <dbReference type="EMBL" id="OPH59665.1"/>
    </source>
</evidence>
<dbReference type="PANTHER" id="PTHR46825">
    <property type="entry name" value="D-ALANYL-D-ALANINE-CARBOXYPEPTIDASE/ENDOPEPTIDASE AMPH"/>
    <property type="match status" value="1"/>
</dbReference>
<evidence type="ECO:0000313" key="3">
    <source>
        <dbReference type="Proteomes" id="UP000190626"/>
    </source>
</evidence>
<dbReference type="OrthoDB" id="9803467at2"/>
<proteinExistence type="predicted"/>
<name>A0A1V4HP00_9BACL</name>
<sequence>MSRIVDELEQAARKQMKAFIKRMPLATVSVGVTCPEGRRIWTMQGTKVQDDHTAYRFEIGSVTKVFVATLLAVLVEEGGLRLTDTVGRLVSEVNESSSAAHVTLQGLATHTSGLPRLPPNLNATMTDKMNPYLNFTERDLLEALKQGQLLDRNKFIYSNLGFGLLGFILARVTGGTLDQAIRERITVPLGLVDTDSGEQGLLPVHSSTGKPIKHWDMNALAGAGALHSTPSDMLAFLEANLETKAHAPLASAFRLCHGDRSATPVLGWMTKQANRGGRILWHNGATYGSHSFVGLDTTRQIGVAVLVNNGVSIWRLLGLAPMPADQIGMTLLKK</sequence>
<dbReference type="Proteomes" id="UP000190626">
    <property type="component" value="Unassembled WGS sequence"/>
</dbReference>
<dbReference type="STRING" id="1469647.BC351_19480"/>
<gene>
    <name evidence="2" type="ORF">BC351_19480</name>
</gene>
<dbReference type="AlphaFoldDB" id="A0A1V4HP00"/>